<dbReference type="Proteomes" id="UP000887580">
    <property type="component" value="Unplaced"/>
</dbReference>
<dbReference type="WBParaSite" id="PS1159_v2.g10002.t1">
    <property type="protein sequence ID" value="PS1159_v2.g10002.t1"/>
    <property type="gene ID" value="PS1159_v2.g10002"/>
</dbReference>
<reference evidence="2" key="1">
    <citation type="submission" date="2022-11" db="UniProtKB">
        <authorList>
            <consortium name="WormBaseParasite"/>
        </authorList>
    </citation>
    <scope>IDENTIFICATION</scope>
</reference>
<proteinExistence type="predicted"/>
<accession>A0AC35EQ23</accession>
<sequence>MVNGTLSTVEDQFPRCPNHRHSAAEGPHVAQELPDGGYSFPDGDCRLIGNDGKVIYINRIHAAAMSQFLHTALVSTNFTEHAARTVSLPLFTSTEILDALEMSNWIIQFWLEHNKIPKLKQISISCAFGILRVATFFVLEYLIQAISLLIENNVTPDRLIEAYRLAQITNAALAERLWQKILSDFVSIYENNTFVHLTPVELEKCFADKKLNIRVPNDIVVLQRYRATYVPGDTNLDHLIRKQKIDAIFGITTGYIGAVEQSRDLLRIPHEVIIAQAGWGENGPTSKMEVYDYHRNQWISSPIPTLEEESRAYHGVATIDKGILCMGGFNGRTYFRSTSFYDFETMSWNRVCAMVEPRCYVSLAKIDDSKLLACGGFTGQSRLRTTEIYNYDRNQWYKAGTMNSVRSDSRAITLPEQNRVYMIGGFDGRQCHSTLEYYCADRDEWINETALMTSCRSGVGAVAINNNVIFAFGGYDGTHQLLTSEAYDIREGLWHQLSNMNSSRSNFGNACLEGEPWVIGGYNADRTIAECERY</sequence>
<name>A0AC35EQ23_9BILA</name>
<organism evidence="1 2">
    <name type="scientific">Panagrolaimus sp. PS1159</name>
    <dbReference type="NCBI Taxonomy" id="55785"/>
    <lineage>
        <taxon>Eukaryota</taxon>
        <taxon>Metazoa</taxon>
        <taxon>Ecdysozoa</taxon>
        <taxon>Nematoda</taxon>
        <taxon>Chromadorea</taxon>
        <taxon>Rhabditida</taxon>
        <taxon>Tylenchina</taxon>
        <taxon>Panagrolaimomorpha</taxon>
        <taxon>Panagrolaimoidea</taxon>
        <taxon>Panagrolaimidae</taxon>
        <taxon>Panagrolaimus</taxon>
    </lineage>
</organism>
<evidence type="ECO:0000313" key="2">
    <source>
        <dbReference type="WBParaSite" id="PS1159_v2.g10002.t1"/>
    </source>
</evidence>
<protein>
    <submittedName>
        <fullName evidence="2">Uncharacterized protein</fullName>
    </submittedName>
</protein>
<evidence type="ECO:0000313" key="1">
    <source>
        <dbReference type="Proteomes" id="UP000887580"/>
    </source>
</evidence>